<dbReference type="PANTHER" id="PTHR43072">
    <property type="entry name" value="N-ACETYLTRANSFERASE"/>
    <property type="match status" value="1"/>
</dbReference>
<evidence type="ECO:0000256" key="2">
    <source>
        <dbReference type="ARBA" id="ARBA00023315"/>
    </source>
</evidence>
<dbReference type="Pfam" id="PF00583">
    <property type="entry name" value="Acetyltransf_1"/>
    <property type="match status" value="1"/>
</dbReference>
<sequence>MVRRAELDDAPSILAIFCGEQAHSGKSRYKDVNLIDVIDWIERMTDRHPLFVMAQQGEIIAWCSIEPFYGLAAFDETCEVSLYVKPAYQQNGVGTQLLGYLMDQHLALCFTRLIAYVFESNLSSRVFFEKQGFEQWGKLPGVARHEFGQEDVYLYGKLLS</sequence>
<accession>A0A3M8Q9Q1</accession>
<feature type="domain" description="N-acetyltransferase" evidence="3">
    <location>
        <begin position="1"/>
        <end position="160"/>
    </location>
</feature>
<dbReference type="GO" id="GO:0016747">
    <property type="term" value="F:acyltransferase activity, transferring groups other than amino-acyl groups"/>
    <property type="evidence" value="ECO:0007669"/>
    <property type="project" value="InterPro"/>
</dbReference>
<protein>
    <submittedName>
        <fullName evidence="4">N-acetyltransferase</fullName>
    </submittedName>
</protein>
<dbReference type="InterPro" id="IPR016181">
    <property type="entry name" value="Acyl_CoA_acyltransferase"/>
</dbReference>
<dbReference type="SUPFAM" id="SSF55729">
    <property type="entry name" value="Acyl-CoA N-acyltransferases (Nat)"/>
    <property type="match status" value="1"/>
</dbReference>
<evidence type="ECO:0000259" key="3">
    <source>
        <dbReference type="PROSITE" id="PS51186"/>
    </source>
</evidence>
<evidence type="ECO:0000313" key="4">
    <source>
        <dbReference type="EMBL" id="RNF52381.1"/>
    </source>
</evidence>
<name>A0A3M8Q9Q1_9GAMM</name>
<proteinExistence type="predicted"/>
<keyword evidence="5" id="KW-1185">Reference proteome</keyword>
<dbReference type="CDD" id="cd04301">
    <property type="entry name" value="NAT_SF"/>
    <property type="match status" value="1"/>
</dbReference>
<keyword evidence="1 4" id="KW-0808">Transferase</keyword>
<dbReference type="AlphaFoldDB" id="A0A3M8Q9Q1"/>
<keyword evidence="2" id="KW-0012">Acyltransferase</keyword>
<dbReference type="Proteomes" id="UP000280507">
    <property type="component" value="Unassembled WGS sequence"/>
</dbReference>
<dbReference type="OrthoDB" id="5459937at2"/>
<organism evidence="4 5">
    <name type="scientific">Marinomonas hwangdonensis</name>
    <dbReference type="NCBI Taxonomy" id="1053647"/>
    <lineage>
        <taxon>Bacteria</taxon>
        <taxon>Pseudomonadati</taxon>
        <taxon>Pseudomonadota</taxon>
        <taxon>Gammaproteobacteria</taxon>
        <taxon>Oceanospirillales</taxon>
        <taxon>Oceanospirillaceae</taxon>
        <taxon>Marinomonas</taxon>
    </lineage>
</organism>
<evidence type="ECO:0000313" key="5">
    <source>
        <dbReference type="Proteomes" id="UP000280507"/>
    </source>
</evidence>
<dbReference type="PROSITE" id="PS51186">
    <property type="entry name" value="GNAT"/>
    <property type="match status" value="1"/>
</dbReference>
<comment type="caution">
    <text evidence="4">The sequence shown here is derived from an EMBL/GenBank/DDBJ whole genome shotgun (WGS) entry which is preliminary data.</text>
</comment>
<dbReference type="Gene3D" id="3.40.630.30">
    <property type="match status" value="1"/>
</dbReference>
<dbReference type="InterPro" id="IPR000182">
    <property type="entry name" value="GNAT_dom"/>
</dbReference>
<reference evidence="4 5" key="1">
    <citation type="journal article" date="2012" name="Int. J. Syst. Evol. Microbiol.">
        <title>Marinomonas hwangdonensis sp. nov., isolated from seawater.</title>
        <authorList>
            <person name="Jung Y.T."/>
            <person name="Oh T.K."/>
            <person name="Yoon J.H."/>
        </authorList>
    </citation>
    <scope>NUCLEOTIDE SEQUENCE [LARGE SCALE GENOMIC DNA]</scope>
    <source>
        <strain evidence="4 5">HDW-15</strain>
    </source>
</reference>
<gene>
    <name evidence="4" type="ORF">EBI00_03680</name>
</gene>
<evidence type="ECO:0000256" key="1">
    <source>
        <dbReference type="ARBA" id="ARBA00022679"/>
    </source>
</evidence>
<dbReference type="EMBL" id="RIZG01000002">
    <property type="protein sequence ID" value="RNF52381.1"/>
    <property type="molecule type" value="Genomic_DNA"/>
</dbReference>
<dbReference type="PANTHER" id="PTHR43072:SF23">
    <property type="entry name" value="UPF0039 PROTEIN C11D3.02C"/>
    <property type="match status" value="1"/>
</dbReference>